<evidence type="ECO:0000313" key="2">
    <source>
        <dbReference type="Proteomes" id="UP000281553"/>
    </source>
</evidence>
<organism evidence="1 2">
    <name type="scientific">Dibothriocephalus latus</name>
    <name type="common">Fish tapeworm</name>
    <name type="synonym">Diphyllobothrium latum</name>
    <dbReference type="NCBI Taxonomy" id="60516"/>
    <lineage>
        <taxon>Eukaryota</taxon>
        <taxon>Metazoa</taxon>
        <taxon>Spiralia</taxon>
        <taxon>Lophotrochozoa</taxon>
        <taxon>Platyhelminthes</taxon>
        <taxon>Cestoda</taxon>
        <taxon>Eucestoda</taxon>
        <taxon>Diphyllobothriidea</taxon>
        <taxon>Diphyllobothriidae</taxon>
        <taxon>Dibothriocephalus</taxon>
    </lineage>
</organism>
<reference evidence="1 2" key="1">
    <citation type="submission" date="2018-11" db="EMBL/GenBank/DDBJ databases">
        <authorList>
            <consortium name="Pathogen Informatics"/>
        </authorList>
    </citation>
    <scope>NUCLEOTIDE SEQUENCE [LARGE SCALE GENOMIC DNA]</scope>
</reference>
<name>A0A3P7LJ40_DIBLA</name>
<keyword evidence="2" id="KW-1185">Reference proteome</keyword>
<dbReference type="OrthoDB" id="6277324at2759"/>
<accession>A0A3P7LJ40</accession>
<dbReference type="EMBL" id="UYRU01067267">
    <property type="protein sequence ID" value="VDN16834.1"/>
    <property type="molecule type" value="Genomic_DNA"/>
</dbReference>
<dbReference type="AlphaFoldDB" id="A0A3P7LJ40"/>
<proteinExistence type="predicted"/>
<sequence length="194" mass="21598">MALESSNPKLNQDALDGFEAFVNCDELYDEKDTPTEEAHITFQFIGAIWPCNVFSECLQANLLKMPLQGVQGTQLVIASPAQLESPLLESELQILGVLKYLTDQLLPENITAHNRAALPLYLEAIGTVVAILPISIVGRRAFLNILCIFVHLTLLVGPIQELRPMLESVYHRMLLYPPISHRYDAVRAVTKVCS</sequence>
<gene>
    <name evidence="1" type="ORF">DILT_LOCUS12665</name>
</gene>
<evidence type="ECO:0000313" key="1">
    <source>
        <dbReference type="EMBL" id="VDN16834.1"/>
    </source>
</evidence>
<protein>
    <submittedName>
        <fullName evidence="1">Uncharacterized protein</fullName>
    </submittedName>
</protein>
<dbReference type="Proteomes" id="UP000281553">
    <property type="component" value="Unassembled WGS sequence"/>
</dbReference>